<evidence type="ECO:0000313" key="3">
    <source>
        <dbReference type="Proteomes" id="UP000314294"/>
    </source>
</evidence>
<proteinExistence type="predicted"/>
<keyword evidence="3" id="KW-1185">Reference proteome</keyword>
<accession>A0A4Z2HY57</accession>
<feature type="region of interest" description="Disordered" evidence="1">
    <location>
        <begin position="24"/>
        <end position="59"/>
    </location>
</feature>
<protein>
    <submittedName>
        <fullName evidence="2">Uncharacterized protein</fullName>
    </submittedName>
</protein>
<comment type="caution">
    <text evidence="2">The sequence shown here is derived from an EMBL/GenBank/DDBJ whole genome shotgun (WGS) entry which is preliminary data.</text>
</comment>
<evidence type="ECO:0000256" key="1">
    <source>
        <dbReference type="SAM" id="MobiDB-lite"/>
    </source>
</evidence>
<dbReference type="AlphaFoldDB" id="A0A4Z2HY57"/>
<dbReference type="Proteomes" id="UP000314294">
    <property type="component" value="Unassembled WGS sequence"/>
</dbReference>
<organism evidence="2 3">
    <name type="scientific">Liparis tanakae</name>
    <name type="common">Tanaka's snailfish</name>
    <dbReference type="NCBI Taxonomy" id="230148"/>
    <lineage>
        <taxon>Eukaryota</taxon>
        <taxon>Metazoa</taxon>
        <taxon>Chordata</taxon>
        <taxon>Craniata</taxon>
        <taxon>Vertebrata</taxon>
        <taxon>Euteleostomi</taxon>
        <taxon>Actinopterygii</taxon>
        <taxon>Neopterygii</taxon>
        <taxon>Teleostei</taxon>
        <taxon>Neoteleostei</taxon>
        <taxon>Acanthomorphata</taxon>
        <taxon>Eupercaria</taxon>
        <taxon>Perciformes</taxon>
        <taxon>Cottioidei</taxon>
        <taxon>Cottales</taxon>
        <taxon>Liparidae</taxon>
        <taxon>Liparis</taxon>
    </lineage>
</organism>
<evidence type="ECO:0000313" key="2">
    <source>
        <dbReference type="EMBL" id="TNN70796.1"/>
    </source>
</evidence>
<gene>
    <name evidence="2" type="ORF">EYF80_018930</name>
</gene>
<sequence>MPSMRRRCPDKTLFTFVETAQTAERRRAVSRGADGAGNSSRDFRGVKQRRTICPPPSGN</sequence>
<dbReference type="EMBL" id="SRLO01000158">
    <property type="protein sequence ID" value="TNN70796.1"/>
    <property type="molecule type" value="Genomic_DNA"/>
</dbReference>
<reference evidence="2 3" key="1">
    <citation type="submission" date="2019-03" db="EMBL/GenBank/DDBJ databases">
        <title>First draft genome of Liparis tanakae, snailfish: a comprehensive survey of snailfish specific genes.</title>
        <authorList>
            <person name="Kim W."/>
            <person name="Song I."/>
            <person name="Jeong J.-H."/>
            <person name="Kim D."/>
            <person name="Kim S."/>
            <person name="Ryu S."/>
            <person name="Song J.Y."/>
            <person name="Lee S.K."/>
        </authorList>
    </citation>
    <scope>NUCLEOTIDE SEQUENCE [LARGE SCALE GENOMIC DNA]</scope>
    <source>
        <tissue evidence="2">Muscle</tissue>
    </source>
</reference>
<name>A0A4Z2HY57_9TELE</name>